<evidence type="ECO:0000313" key="7">
    <source>
        <dbReference type="EMBL" id="GAA2736256.1"/>
    </source>
</evidence>
<evidence type="ECO:0000256" key="3">
    <source>
        <dbReference type="ARBA" id="ARBA00022692"/>
    </source>
</evidence>
<dbReference type="PANTHER" id="PTHR30086">
    <property type="entry name" value="ARGININE EXPORTER PROTEIN ARGO"/>
    <property type="match status" value="1"/>
</dbReference>
<keyword evidence="2" id="KW-1003">Cell membrane</keyword>
<dbReference type="PIRSF" id="PIRSF006324">
    <property type="entry name" value="LeuE"/>
    <property type="match status" value="1"/>
</dbReference>
<evidence type="ECO:0000256" key="5">
    <source>
        <dbReference type="ARBA" id="ARBA00023136"/>
    </source>
</evidence>
<keyword evidence="8" id="KW-1185">Reference proteome</keyword>
<evidence type="ECO:0000256" key="6">
    <source>
        <dbReference type="SAM" id="Phobius"/>
    </source>
</evidence>
<reference evidence="8" key="1">
    <citation type="journal article" date="2019" name="Int. J. Syst. Evol. Microbiol.">
        <title>The Global Catalogue of Microorganisms (GCM) 10K type strain sequencing project: providing services to taxonomists for standard genome sequencing and annotation.</title>
        <authorList>
            <consortium name="The Broad Institute Genomics Platform"/>
            <consortium name="The Broad Institute Genome Sequencing Center for Infectious Disease"/>
            <person name="Wu L."/>
            <person name="Ma J."/>
        </authorList>
    </citation>
    <scope>NUCLEOTIDE SEQUENCE [LARGE SCALE GENOMIC DNA]</scope>
    <source>
        <strain evidence="8">JCM 16378</strain>
    </source>
</reference>
<evidence type="ECO:0000313" key="8">
    <source>
        <dbReference type="Proteomes" id="UP001501326"/>
    </source>
</evidence>
<dbReference type="PANTHER" id="PTHR30086:SF20">
    <property type="entry name" value="ARGININE EXPORTER PROTEIN ARGO-RELATED"/>
    <property type="match status" value="1"/>
</dbReference>
<dbReference type="InterPro" id="IPR001123">
    <property type="entry name" value="LeuE-type"/>
</dbReference>
<feature type="transmembrane region" description="Helical" evidence="6">
    <location>
        <begin position="71"/>
        <end position="91"/>
    </location>
</feature>
<evidence type="ECO:0000256" key="4">
    <source>
        <dbReference type="ARBA" id="ARBA00022989"/>
    </source>
</evidence>
<keyword evidence="5 6" id="KW-0472">Membrane</keyword>
<proteinExistence type="predicted"/>
<name>A0ABP6H3E4_9MICO</name>
<organism evidence="7 8">
    <name type="scientific">Pedococcus aerophilus</name>
    <dbReference type="NCBI Taxonomy" id="436356"/>
    <lineage>
        <taxon>Bacteria</taxon>
        <taxon>Bacillati</taxon>
        <taxon>Actinomycetota</taxon>
        <taxon>Actinomycetes</taxon>
        <taxon>Micrococcales</taxon>
        <taxon>Intrasporangiaceae</taxon>
        <taxon>Pedococcus</taxon>
    </lineage>
</organism>
<feature type="transmembrane region" description="Helical" evidence="6">
    <location>
        <begin position="112"/>
        <end position="134"/>
    </location>
</feature>
<dbReference type="RefSeq" id="WP_344192809.1">
    <property type="nucleotide sequence ID" value="NZ_BAAARN010000001.1"/>
</dbReference>
<comment type="subcellular location">
    <subcellularLocation>
        <location evidence="1">Cell membrane</location>
        <topology evidence="1">Multi-pass membrane protein</topology>
    </subcellularLocation>
</comment>
<dbReference type="EMBL" id="BAAARN010000001">
    <property type="protein sequence ID" value="GAA2736256.1"/>
    <property type="molecule type" value="Genomic_DNA"/>
</dbReference>
<evidence type="ECO:0000256" key="1">
    <source>
        <dbReference type="ARBA" id="ARBA00004651"/>
    </source>
</evidence>
<gene>
    <name evidence="7" type="ORF">GCM10009867_20540</name>
</gene>
<dbReference type="Proteomes" id="UP001501326">
    <property type="component" value="Unassembled WGS sequence"/>
</dbReference>
<evidence type="ECO:0000256" key="2">
    <source>
        <dbReference type="ARBA" id="ARBA00022475"/>
    </source>
</evidence>
<feature type="transmembrane region" description="Helical" evidence="6">
    <location>
        <begin position="6"/>
        <end position="28"/>
    </location>
</feature>
<keyword evidence="4 6" id="KW-1133">Transmembrane helix</keyword>
<keyword evidence="3 6" id="KW-0812">Transmembrane</keyword>
<protein>
    <submittedName>
        <fullName evidence="7">LysE family translocator</fullName>
    </submittedName>
</protein>
<feature type="transmembrane region" description="Helical" evidence="6">
    <location>
        <begin position="146"/>
        <end position="169"/>
    </location>
</feature>
<accession>A0ABP6H3E4</accession>
<dbReference type="Pfam" id="PF01810">
    <property type="entry name" value="LysE"/>
    <property type="match status" value="1"/>
</dbReference>
<comment type="caution">
    <text evidence="7">The sequence shown here is derived from an EMBL/GenBank/DDBJ whole genome shotgun (WGS) entry which is preliminary data.</text>
</comment>
<feature type="transmembrane region" description="Helical" evidence="6">
    <location>
        <begin position="40"/>
        <end position="65"/>
    </location>
</feature>
<sequence>MPSAATLGAFALAATALILLPGPAMLFLISRGIGHGSRRLAVASMAGIETATALMVVATAFGLSAVISSSVLAFSVVKYAGAAYLVWLAVREFRSKGHFALDRAPVIDPRRAFADAFLVGISNPKTAVFFVAFFPQFLHREAGPVWSQVLVLGAVFVVIGAVFDSVYALSAGSIGRWLGRHPKAVERQKYVSGSIFLVMGGASALTGHPSKA</sequence>
<feature type="transmembrane region" description="Helical" evidence="6">
    <location>
        <begin position="190"/>
        <end position="208"/>
    </location>
</feature>